<dbReference type="EMBL" id="JAFIRN010000001">
    <property type="protein sequence ID" value="KAG5856122.1"/>
    <property type="molecule type" value="Genomic_DNA"/>
</dbReference>
<sequence length="179" mass="20204">MIPPANVIPDNSVGKENDRDQHVLPQSPSSSISQQESKLQKLKRSLSFKTKSLRSKSADNFFQRANSDVRLQVDLLPQVSVSVGHLSASDLPGSAPPPSRLRPLPLLPRQDRPRPERRRLRRPQLPGARLQEAHLLRRLQSHDRGHHHQTWPPMQSLQNEHPSQVCQRRGPAAMHGETA</sequence>
<gene>
    <name evidence="2" type="ORF">ANANG_G00004670</name>
</gene>
<feature type="compositionally biased region" description="Polar residues" evidence="1">
    <location>
        <begin position="152"/>
        <end position="166"/>
    </location>
</feature>
<comment type="caution">
    <text evidence="2">The sequence shown here is derived from an EMBL/GenBank/DDBJ whole genome shotgun (WGS) entry which is preliminary data.</text>
</comment>
<evidence type="ECO:0000256" key="1">
    <source>
        <dbReference type="SAM" id="MobiDB-lite"/>
    </source>
</evidence>
<dbReference type="AlphaFoldDB" id="A0A9D3SAP0"/>
<dbReference type="Proteomes" id="UP001044222">
    <property type="component" value="Unassembled WGS sequence"/>
</dbReference>
<accession>A0A9D3SAP0</accession>
<feature type="region of interest" description="Disordered" evidence="1">
    <location>
        <begin position="143"/>
        <end position="179"/>
    </location>
</feature>
<organism evidence="2 3">
    <name type="scientific">Anguilla anguilla</name>
    <name type="common">European freshwater eel</name>
    <name type="synonym">Muraena anguilla</name>
    <dbReference type="NCBI Taxonomy" id="7936"/>
    <lineage>
        <taxon>Eukaryota</taxon>
        <taxon>Metazoa</taxon>
        <taxon>Chordata</taxon>
        <taxon>Craniata</taxon>
        <taxon>Vertebrata</taxon>
        <taxon>Euteleostomi</taxon>
        <taxon>Actinopterygii</taxon>
        <taxon>Neopterygii</taxon>
        <taxon>Teleostei</taxon>
        <taxon>Anguilliformes</taxon>
        <taxon>Anguillidae</taxon>
        <taxon>Anguilla</taxon>
    </lineage>
</organism>
<feature type="compositionally biased region" description="Low complexity" evidence="1">
    <location>
        <begin position="24"/>
        <end position="37"/>
    </location>
</feature>
<name>A0A9D3SAP0_ANGAN</name>
<proteinExistence type="predicted"/>
<protein>
    <submittedName>
        <fullName evidence="2">Uncharacterized protein</fullName>
    </submittedName>
</protein>
<evidence type="ECO:0000313" key="2">
    <source>
        <dbReference type="EMBL" id="KAG5856122.1"/>
    </source>
</evidence>
<feature type="region of interest" description="Disordered" evidence="1">
    <location>
        <begin position="86"/>
        <end position="130"/>
    </location>
</feature>
<feature type="compositionally biased region" description="Basic and acidic residues" evidence="1">
    <location>
        <begin position="13"/>
        <end position="22"/>
    </location>
</feature>
<feature type="region of interest" description="Disordered" evidence="1">
    <location>
        <begin position="1"/>
        <end position="38"/>
    </location>
</feature>
<reference evidence="2" key="1">
    <citation type="submission" date="2021-01" db="EMBL/GenBank/DDBJ databases">
        <title>A chromosome-scale assembly of European eel, Anguilla anguilla.</title>
        <authorList>
            <person name="Henkel C."/>
            <person name="Jong-Raadsen S.A."/>
            <person name="Dufour S."/>
            <person name="Weltzien F.-A."/>
            <person name="Palstra A.P."/>
            <person name="Pelster B."/>
            <person name="Spaink H.P."/>
            <person name="Van Den Thillart G.E."/>
            <person name="Jansen H."/>
            <person name="Zahm M."/>
            <person name="Klopp C."/>
            <person name="Cedric C."/>
            <person name="Louis A."/>
            <person name="Berthelot C."/>
            <person name="Parey E."/>
            <person name="Roest Crollius H."/>
            <person name="Montfort J."/>
            <person name="Robinson-Rechavi M."/>
            <person name="Bucao C."/>
            <person name="Bouchez O."/>
            <person name="Gislard M."/>
            <person name="Lluch J."/>
            <person name="Milhes M."/>
            <person name="Lampietro C."/>
            <person name="Lopez Roques C."/>
            <person name="Donnadieu C."/>
            <person name="Braasch I."/>
            <person name="Desvignes T."/>
            <person name="Postlethwait J."/>
            <person name="Bobe J."/>
            <person name="Guiguen Y."/>
            <person name="Dirks R."/>
        </authorList>
    </citation>
    <scope>NUCLEOTIDE SEQUENCE</scope>
    <source>
        <strain evidence="2">Tag_6206</strain>
        <tissue evidence="2">Liver</tissue>
    </source>
</reference>
<keyword evidence="3" id="KW-1185">Reference proteome</keyword>
<evidence type="ECO:0000313" key="3">
    <source>
        <dbReference type="Proteomes" id="UP001044222"/>
    </source>
</evidence>